<feature type="domain" description="EXPERA" evidence="7">
    <location>
        <begin position="8"/>
        <end position="158"/>
    </location>
</feature>
<gene>
    <name evidence="8" type="ORF">NLU13_5932</name>
</gene>
<feature type="transmembrane region" description="Helical" evidence="6">
    <location>
        <begin position="12"/>
        <end position="32"/>
    </location>
</feature>
<dbReference type="PROSITE" id="PS51751">
    <property type="entry name" value="EXPERA"/>
    <property type="match status" value="1"/>
</dbReference>
<evidence type="ECO:0000256" key="3">
    <source>
        <dbReference type="ARBA" id="ARBA00022989"/>
    </source>
</evidence>
<evidence type="ECO:0000256" key="6">
    <source>
        <dbReference type="SAM" id="Phobius"/>
    </source>
</evidence>
<reference evidence="8" key="1">
    <citation type="submission" date="2022-10" db="EMBL/GenBank/DDBJ databases">
        <title>Determination and structural analysis of whole genome sequence of Sarocladium strictum F4-1.</title>
        <authorList>
            <person name="Hu L."/>
            <person name="Jiang Y."/>
        </authorList>
    </citation>
    <scope>NUCLEOTIDE SEQUENCE</scope>
    <source>
        <strain evidence="8">F4-1</strain>
    </source>
</reference>
<comment type="caution">
    <text evidence="8">The sequence shown here is derived from an EMBL/GenBank/DDBJ whole genome shotgun (WGS) entry which is preliminary data.</text>
</comment>
<comment type="subcellular location">
    <subcellularLocation>
        <location evidence="1">Membrane</location>
        <topology evidence="1">Multi-pass membrane protein</topology>
    </subcellularLocation>
</comment>
<dbReference type="GO" id="GO:0016020">
    <property type="term" value="C:membrane"/>
    <property type="evidence" value="ECO:0007669"/>
    <property type="project" value="UniProtKB-SubCell"/>
</dbReference>
<proteinExistence type="predicted"/>
<evidence type="ECO:0000256" key="1">
    <source>
        <dbReference type="ARBA" id="ARBA00004141"/>
    </source>
</evidence>
<evidence type="ECO:0000256" key="2">
    <source>
        <dbReference type="ARBA" id="ARBA00022692"/>
    </source>
</evidence>
<dbReference type="Pfam" id="PF05241">
    <property type="entry name" value="EBP"/>
    <property type="match status" value="1"/>
</dbReference>
<evidence type="ECO:0000256" key="4">
    <source>
        <dbReference type="ARBA" id="ARBA00023136"/>
    </source>
</evidence>
<feature type="transmembrane region" description="Helical" evidence="6">
    <location>
        <begin position="147"/>
        <end position="166"/>
    </location>
</feature>
<organism evidence="8 9">
    <name type="scientific">Sarocladium strictum</name>
    <name type="common">Black bundle disease fungus</name>
    <name type="synonym">Acremonium strictum</name>
    <dbReference type="NCBI Taxonomy" id="5046"/>
    <lineage>
        <taxon>Eukaryota</taxon>
        <taxon>Fungi</taxon>
        <taxon>Dikarya</taxon>
        <taxon>Ascomycota</taxon>
        <taxon>Pezizomycotina</taxon>
        <taxon>Sordariomycetes</taxon>
        <taxon>Hypocreomycetidae</taxon>
        <taxon>Hypocreales</taxon>
        <taxon>Sarocladiaceae</taxon>
        <taxon>Sarocladium</taxon>
    </lineage>
</organism>
<dbReference type="InterPro" id="IPR033118">
    <property type="entry name" value="EXPERA"/>
</dbReference>
<feature type="transmembrane region" description="Helical" evidence="6">
    <location>
        <begin position="74"/>
        <end position="94"/>
    </location>
</feature>
<name>A0AA39GEY9_SARSR</name>
<dbReference type="Proteomes" id="UP001175261">
    <property type="component" value="Unassembled WGS sequence"/>
</dbReference>
<accession>A0AA39GEY9</accession>
<evidence type="ECO:0000313" key="9">
    <source>
        <dbReference type="Proteomes" id="UP001175261"/>
    </source>
</evidence>
<evidence type="ECO:0000313" key="8">
    <source>
        <dbReference type="EMBL" id="KAK0386095.1"/>
    </source>
</evidence>
<sequence>MTACAFYMDRVYLVMVGLQLAGMFVNDFLPLYPEFLWKEPSAPLHFLSQASQLYANLSGDPYAKDPSAYPWFEAMVYIELFCQLPLSLYLVRGLWSRRSTDGPNELVGLAFACLNFMGSAVCTFDLWHFPPSSFEPGQQMTLILSAFGPYTVISGVMAVDMFNRLLKRVREQGKSKSH</sequence>
<keyword evidence="2 5" id="KW-0812">Transmembrane</keyword>
<keyword evidence="3 5" id="KW-1133">Transmembrane helix</keyword>
<protein>
    <recommendedName>
        <fullName evidence="7">EXPERA domain-containing protein</fullName>
    </recommendedName>
</protein>
<keyword evidence="9" id="KW-1185">Reference proteome</keyword>
<feature type="transmembrane region" description="Helical" evidence="6">
    <location>
        <begin position="106"/>
        <end position="127"/>
    </location>
</feature>
<evidence type="ECO:0000256" key="5">
    <source>
        <dbReference type="PROSITE-ProRule" id="PRU01087"/>
    </source>
</evidence>
<evidence type="ECO:0000259" key="7">
    <source>
        <dbReference type="PROSITE" id="PS51751"/>
    </source>
</evidence>
<keyword evidence="4 5" id="KW-0472">Membrane</keyword>
<dbReference type="EMBL" id="JAPDFR010000005">
    <property type="protein sequence ID" value="KAK0386095.1"/>
    <property type="molecule type" value="Genomic_DNA"/>
</dbReference>
<dbReference type="AlphaFoldDB" id="A0AA39GEY9"/>